<accession>A0A251RKY2</accession>
<dbReference type="InterPro" id="IPR043502">
    <property type="entry name" value="DNA/RNA_pol_sf"/>
</dbReference>
<dbReference type="InParanoid" id="A0A251RKY2"/>
<dbReference type="SUPFAM" id="SSF56672">
    <property type="entry name" value="DNA/RNA polymerases"/>
    <property type="match status" value="1"/>
</dbReference>
<keyword evidence="3" id="KW-1185">Reference proteome</keyword>
<dbReference type="CDD" id="cd01650">
    <property type="entry name" value="RT_nLTR_like"/>
    <property type="match status" value="1"/>
</dbReference>
<dbReference type="Proteomes" id="UP000215914">
    <property type="component" value="Chromosome 17"/>
</dbReference>
<sequence>MINNAWVFKPTKVKQEVHRFFKDRFAEDMKLRPGLICHDLKVLDALDSSELVKPFELKEIKDAVFDCGSDKAPGPDGFNFRFIKRFWHLFEDDFLSIMHNFADGGVISRGVGSSFITLIPKVNDPVNLGEYRPITLIGVISKVLSKILANRIKVVMGKITHETQSAFLSGRYILDGPLIISEIFSWAKKQGKKFFFFKIDFEKAYDNVNWEFLLSVMRQMNFLDRWCNWIKGILVSARSSVLVNGAPTFEFNCEKGIRQGDPLSPFLFIIVMEAFSSMIRKACASGAFDGVRFPNGQFTVSHLLYADDAMVMGEWSDFNFIALKRVLRLFHLVSGLRINLAKSTLFGVGKNMEEVESKAVGLGCRPGSTPFKYLGILVGANMNRINNWEANVEVFKRRLSRWKATIMSIAGRLTLISSVLESLPSYYFALYKAPKTVIDKLEAIMRRFLWGGSEDRNKIHWVAWEEVTKPKDEGGLGINKLEDCNNALILKWLWRYRVEPEALCTKVIDAIHLSSRSWELIPYKKSIPGVWSKIVSLGSQIKRQGKSFINIIRAKVGNGKKIRSWIDPWIEDCSLKDLYPDLFRLEQDKFCLVDDRFDRLDQRNVVKWCWRSYPESAAEVQQLLLLHKSLTDVMLSNRADEWVWSFGSNLIVSVKDTRKWLKVDSSISNGLVFKWCSWIPNKCNIFMWRALRDRIPTTKALLRRNVNVGEDVCRLCGDSEETVGHLFSACGISMGVWAGVSAWCKLPPMFAFSLSDVLYMVDFMQLTGVKKEMVYGILIVSCWRIWKARNDKAFSNIAPDVVKIVADVKALGFLWYKSRYKKDTIHSLALDGNLLPQGQNLLPRQYGNVPCGS</sequence>
<dbReference type="AlphaFoldDB" id="A0A251RKY2"/>
<organism evidence="2 3">
    <name type="scientific">Helianthus annuus</name>
    <name type="common">Common sunflower</name>
    <dbReference type="NCBI Taxonomy" id="4232"/>
    <lineage>
        <taxon>Eukaryota</taxon>
        <taxon>Viridiplantae</taxon>
        <taxon>Streptophyta</taxon>
        <taxon>Embryophyta</taxon>
        <taxon>Tracheophyta</taxon>
        <taxon>Spermatophyta</taxon>
        <taxon>Magnoliopsida</taxon>
        <taxon>eudicotyledons</taxon>
        <taxon>Gunneridae</taxon>
        <taxon>Pentapetalae</taxon>
        <taxon>asterids</taxon>
        <taxon>campanulids</taxon>
        <taxon>Asterales</taxon>
        <taxon>Asteraceae</taxon>
        <taxon>Asteroideae</taxon>
        <taxon>Heliantheae alliance</taxon>
        <taxon>Heliantheae</taxon>
        <taxon>Helianthus</taxon>
    </lineage>
</organism>
<dbReference type="OMA" id="CNDEIET"/>
<name>A0A251RKY2_HELAN</name>
<keyword evidence="2" id="KW-0548">Nucleotidyltransferase</keyword>
<keyword evidence="2" id="KW-0808">Transferase</keyword>
<feature type="domain" description="Reverse transcriptase" evidence="1">
    <location>
        <begin position="100"/>
        <end position="378"/>
    </location>
</feature>
<gene>
    <name evidence="2" type="ORF">HannXRQ_Chr17g0536011</name>
</gene>
<reference evidence="3" key="1">
    <citation type="journal article" date="2017" name="Nature">
        <title>The sunflower genome provides insights into oil metabolism, flowering and Asterid evolution.</title>
        <authorList>
            <person name="Badouin H."/>
            <person name="Gouzy J."/>
            <person name="Grassa C.J."/>
            <person name="Murat F."/>
            <person name="Staton S.E."/>
            <person name="Cottret L."/>
            <person name="Lelandais-Briere C."/>
            <person name="Owens G.L."/>
            <person name="Carrere S."/>
            <person name="Mayjonade B."/>
            <person name="Legrand L."/>
            <person name="Gill N."/>
            <person name="Kane N.C."/>
            <person name="Bowers J.E."/>
            <person name="Hubner S."/>
            <person name="Bellec A."/>
            <person name="Berard A."/>
            <person name="Berges H."/>
            <person name="Blanchet N."/>
            <person name="Boniface M.C."/>
            <person name="Brunel D."/>
            <person name="Catrice O."/>
            <person name="Chaidir N."/>
            <person name="Claudel C."/>
            <person name="Donnadieu C."/>
            <person name="Faraut T."/>
            <person name="Fievet G."/>
            <person name="Helmstetter N."/>
            <person name="King M."/>
            <person name="Knapp S.J."/>
            <person name="Lai Z."/>
            <person name="Le Paslier M.C."/>
            <person name="Lippi Y."/>
            <person name="Lorenzon L."/>
            <person name="Mandel J.R."/>
            <person name="Marage G."/>
            <person name="Marchand G."/>
            <person name="Marquand E."/>
            <person name="Bret-Mestries E."/>
            <person name="Morien E."/>
            <person name="Nambeesan S."/>
            <person name="Nguyen T."/>
            <person name="Pegot-Espagnet P."/>
            <person name="Pouilly N."/>
            <person name="Raftis F."/>
            <person name="Sallet E."/>
            <person name="Schiex T."/>
            <person name="Thomas J."/>
            <person name="Vandecasteele C."/>
            <person name="Vares D."/>
            <person name="Vear F."/>
            <person name="Vautrin S."/>
            <person name="Crespi M."/>
            <person name="Mangin B."/>
            <person name="Burke J.M."/>
            <person name="Salse J."/>
            <person name="Munos S."/>
            <person name="Vincourt P."/>
            <person name="Rieseberg L.H."/>
            <person name="Langlade N.B."/>
        </authorList>
    </citation>
    <scope>NUCLEOTIDE SEQUENCE [LARGE SCALE GENOMIC DNA]</scope>
    <source>
        <strain evidence="3">cv. SF193</strain>
    </source>
</reference>
<dbReference type="PANTHER" id="PTHR33116:SF78">
    <property type="entry name" value="OS12G0587133 PROTEIN"/>
    <property type="match status" value="1"/>
</dbReference>
<dbReference type="Pfam" id="PF00078">
    <property type="entry name" value="RVT_1"/>
    <property type="match status" value="1"/>
</dbReference>
<dbReference type="Pfam" id="PF13966">
    <property type="entry name" value="zf-RVT"/>
    <property type="match status" value="1"/>
</dbReference>
<dbReference type="InterPro" id="IPR026960">
    <property type="entry name" value="RVT-Znf"/>
</dbReference>
<protein>
    <submittedName>
        <fullName evidence="2">Putative reverse transcriptase domain, Reverse transcriptase zinc-binding domain protein</fullName>
    </submittedName>
</protein>
<dbReference type="EMBL" id="CM007906">
    <property type="protein sequence ID" value="OTF85073.1"/>
    <property type="molecule type" value="Genomic_DNA"/>
</dbReference>
<evidence type="ECO:0000313" key="3">
    <source>
        <dbReference type="Proteomes" id="UP000215914"/>
    </source>
</evidence>
<dbReference type="PROSITE" id="PS50878">
    <property type="entry name" value="RT_POL"/>
    <property type="match status" value="1"/>
</dbReference>
<evidence type="ECO:0000313" key="2">
    <source>
        <dbReference type="EMBL" id="OTF85073.1"/>
    </source>
</evidence>
<evidence type="ECO:0000259" key="1">
    <source>
        <dbReference type="PROSITE" id="PS50878"/>
    </source>
</evidence>
<dbReference type="PANTHER" id="PTHR33116">
    <property type="entry name" value="REVERSE TRANSCRIPTASE ZINC-BINDING DOMAIN-CONTAINING PROTEIN-RELATED-RELATED"/>
    <property type="match status" value="1"/>
</dbReference>
<proteinExistence type="predicted"/>
<dbReference type="InterPro" id="IPR000477">
    <property type="entry name" value="RT_dom"/>
</dbReference>
<dbReference type="GO" id="GO:0003964">
    <property type="term" value="F:RNA-directed DNA polymerase activity"/>
    <property type="evidence" value="ECO:0007669"/>
    <property type="project" value="UniProtKB-KW"/>
</dbReference>
<keyword evidence="2" id="KW-0695">RNA-directed DNA polymerase</keyword>